<evidence type="ECO:0000256" key="3">
    <source>
        <dbReference type="SAM" id="MobiDB-lite"/>
    </source>
</evidence>
<name>A0A9Q8V9T1_9HYPO</name>
<dbReference type="Pfam" id="PF00172">
    <property type="entry name" value="Zn_clus"/>
    <property type="match status" value="1"/>
</dbReference>
<accession>A0A9Q8V9T1</accession>
<dbReference type="GO" id="GO:0008270">
    <property type="term" value="F:zinc ion binding"/>
    <property type="evidence" value="ECO:0007669"/>
    <property type="project" value="InterPro"/>
</dbReference>
<comment type="subcellular location">
    <subcellularLocation>
        <location evidence="1">Nucleus</location>
    </subcellularLocation>
</comment>
<dbReference type="AlphaFoldDB" id="A0A9Q8V9T1"/>
<keyword evidence="2" id="KW-0539">Nucleus</keyword>
<reference evidence="5" key="1">
    <citation type="submission" date="2021-11" db="EMBL/GenBank/DDBJ databases">
        <title>Purpureocillium_takamizusanense_genome.</title>
        <authorList>
            <person name="Nguyen N.-H."/>
        </authorList>
    </citation>
    <scope>NUCLEOTIDE SEQUENCE</scope>
    <source>
        <strain evidence="5">PT3</strain>
    </source>
</reference>
<protein>
    <recommendedName>
        <fullName evidence="4">Zn(2)-C6 fungal-type domain-containing protein</fullName>
    </recommendedName>
</protein>
<feature type="domain" description="Zn(2)-C6 fungal-type" evidence="4">
    <location>
        <begin position="6"/>
        <end position="34"/>
    </location>
</feature>
<evidence type="ECO:0000313" key="5">
    <source>
        <dbReference type="EMBL" id="UNI17046.1"/>
    </source>
</evidence>
<dbReference type="SUPFAM" id="SSF57701">
    <property type="entry name" value="Zn2/Cys6 DNA-binding domain"/>
    <property type="match status" value="1"/>
</dbReference>
<dbReference type="PANTHER" id="PTHR37534:SF48">
    <property type="entry name" value="FINGER DOMAIN PROTEIN, PUTATIVE-RELATED"/>
    <property type="match status" value="1"/>
</dbReference>
<organism evidence="5 6">
    <name type="scientific">Purpureocillium takamizusanense</name>
    <dbReference type="NCBI Taxonomy" id="2060973"/>
    <lineage>
        <taxon>Eukaryota</taxon>
        <taxon>Fungi</taxon>
        <taxon>Dikarya</taxon>
        <taxon>Ascomycota</taxon>
        <taxon>Pezizomycotina</taxon>
        <taxon>Sordariomycetes</taxon>
        <taxon>Hypocreomycetidae</taxon>
        <taxon>Hypocreales</taxon>
        <taxon>Ophiocordycipitaceae</taxon>
        <taxon>Purpureocillium</taxon>
    </lineage>
</organism>
<dbReference type="GO" id="GO:0005634">
    <property type="term" value="C:nucleus"/>
    <property type="evidence" value="ECO:0007669"/>
    <property type="project" value="UniProtKB-SubCell"/>
</dbReference>
<dbReference type="KEGG" id="ptkz:JDV02_003424"/>
<dbReference type="PROSITE" id="PS50048">
    <property type="entry name" value="ZN2_CY6_FUNGAL_2"/>
    <property type="match status" value="1"/>
</dbReference>
<keyword evidence="6" id="KW-1185">Reference proteome</keyword>
<dbReference type="CDD" id="cd00067">
    <property type="entry name" value="GAL4"/>
    <property type="match status" value="1"/>
</dbReference>
<dbReference type="EMBL" id="CP086355">
    <property type="protein sequence ID" value="UNI17046.1"/>
    <property type="molecule type" value="Genomic_DNA"/>
</dbReference>
<dbReference type="GO" id="GO:0000976">
    <property type="term" value="F:transcription cis-regulatory region binding"/>
    <property type="evidence" value="ECO:0007669"/>
    <property type="project" value="TreeGrafter"/>
</dbReference>
<dbReference type="PANTHER" id="PTHR37534">
    <property type="entry name" value="TRANSCRIPTIONAL ACTIVATOR PROTEIN UGA3"/>
    <property type="match status" value="1"/>
</dbReference>
<sequence>MSDRKSCWECLKRRLVCDFTRPRCTKCSARGVSCPGYDHKPLKWIVPGQTRSKRRGVRKDRLTSDQRRRQEEEEHEEGHIEGQLVVVPPSIDLSSEITSLFDAIQYYNEHICPDMLATGVTGSHNPFFTPLSTVGDLPDSIKEALISSALGHRILQSSSERPGDETAVLATRLQTHRGAAIRTLADALSQPKTQTSDAMIVSIFVFLLAEIQQSISTNWRHHLDGAAAIIQERGGLSNLVMSRPLFRNLLQYFILIDVLGSTTAPEVGTDSARRTLELVPLLPLLFGDGLQTCIPCPSELVRSIIRINAQRNRLQQHGADALGPGGPGTDRLSAGLELLQQIRQFSPQSWAAEIKLSALQGASRRQANKFVAAQGLDRPSPKGTASWDWQRVAAVYQAAVALYCISSLLGTEVARGMRPSANTTTYSDTCGGVNAMRVEYCSSLLRDLRAIAGDDVNPQLRKMVIWPLVMAGIEVDPMDEASQRFIEGELGWMSRTLGIASPLIGRQFLGRLWAFPVSWHQKSDQSWEGLFDRPYIFAL</sequence>
<dbReference type="SMART" id="SM00066">
    <property type="entry name" value="GAL4"/>
    <property type="match status" value="1"/>
</dbReference>
<dbReference type="Pfam" id="PF11951">
    <property type="entry name" value="Fungal_trans_2"/>
    <property type="match status" value="1"/>
</dbReference>
<dbReference type="InterPro" id="IPR001138">
    <property type="entry name" value="Zn2Cys6_DnaBD"/>
</dbReference>
<dbReference type="InterPro" id="IPR036864">
    <property type="entry name" value="Zn2-C6_fun-type_DNA-bd_sf"/>
</dbReference>
<proteinExistence type="predicted"/>
<dbReference type="RefSeq" id="XP_047840527.1">
    <property type="nucleotide sequence ID" value="XM_047984553.1"/>
</dbReference>
<evidence type="ECO:0000256" key="2">
    <source>
        <dbReference type="ARBA" id="ARBA00023242"/>
    </source>
</evidence>
<dbReference type="Proteomes" id="UP000829364">
    <property type="component" value="Chromosome 2"/>
</dbReference>
<feature type="region of interest" description="Disordered" evidence="3">
    <location>
        <begin position="48"/>
        <end position="81"/>
    </location>
</feature>
<evidence type="ECO:0000259" key="4">
    <source>
        <dbReference type="PROSITE" id="PS50048"/>
    </source>
</evidence>
<dbReference type="InterPro" id="IPR021858">
    <property type="entry name" value="Fun_TF"/>
</dbReference>
<dbReference type="OrthoDB" id="5386330at2759"/>
<dbReference type="GO" id="GO:0045944">
    <property type="term" value="P:positive regulation of transcription by RNA polymerase II"/>
    <property type="evidence" value="ECO:0007669"/>
    <property type="project" value="TreeGrafter"/>
</dbReference>
<feature type="compositionally biased region" description="Basic and acidic residues" evidence="3">
    <location>
        <begin position="59"/>
        <end position="80"/>
    </location>
</feature>
<dbReference type="Gene3D" id="4.10.240.10">
    <property type="entry name" value="Zn(2)-C6 fungal-type DNA-binding domain"/>
    <property type="match status" value="1"/>
</dbReference>
<dbReference type="GO" id="GO:0000981">
    <property type="term" value="F:DNA-binding transcription factor activity, RNA polymerase II-specific"/>
    <property type="evidence" value="ECO:0007669"/>
    <property type="project" value="InterPro"/>
</dbReference>
<evidence type="ECO:0000256" key="1">
    <source>
        <dbReference type="ARBA" id="ARBA00004123"/>
    </source>
</evidence>
<dbReference type="GeneID" id="72065383"/>
<evidence type="ECO:0000313" key="6">
    <source>
        <dbReference type="Proteomes" id="UP000829364"/>
    </source>
</evidence>
<gene>
    <name evidence="5" type="ORF">JDV02_003424</name>
</gene>